<sequence length="62" mass="6648">MLADIMTKGLPGPRHKDLTAALGIHACSHRGAYCGLTVEVLLSATMETVNLSKSISRNYGEF</sequence>
<name>A0AAV1VGJ5_9STRA</name>
<evidence type="ECO:0000313" key="2">
    <source>
        <dbReference type="Proteomes" id="UP001162060"/>
    </source>
</evidence>
<proteinExistence type="predicted"/>
<organism evidence="1 2">
    <name type="scientific">Peronospora matthiolae</name>
    <dbReference type="NCBI Taxonomy" id="2874970"/>
    <lineage>
        <taxon>Eukaryota</taxon>
        <taxon>Sar</taxon>
        <taxon>Stramenopiles</taxon>
        <taxon>Oomycota</taxon>
        <taxon>Peronosporomycetes</taxon>
        <taxon>Peronosporales</taxon>
        <taxon>Peronosporaceae</taxon>
        <taxon>Peronospora</taxon>
    </lineage>
</organism>
<dbReference type="Proteomes" id="UP001162060">
    <property type="component" value="Unassembled WGS sequence"/>
</dbReference>
<evidence type="ECO:0000313" key="1">
    <source>
        <dbReference type="EMBL" id="CAK7945462.1"/>
    </source>
</evidence>
<dbReference type="AlphaFoldDB" id="A0AAV1VGJ5"/>
<accession>A0AAV1VGJ5</accession>
<dbReference type="EMBL" id="CAKLBY020000331">
    <property type="protein sequence ID" value="CAK7945462.1"/>
    <property type="molecule type" value="Genomic_DNA"/>
</dbReference>
<reference evidence="1" key="1">
    <citation type="submission" date="2024-01" db="EMBL/GenBank/DDBJ databases">
        <authorList>
            <person name="Webb A."/>
        </authorList>
    </citation>
    <scope>NUCLEOTIDE SEQUENCE</scope>
    <source>
        <strain evidence="1">Pm1</strain>
    </source>
</reference>
<protein>
    <submittedName>
        <fullName evidence="1">Uncharacterized protein</fullName>
    </submittedName>
</protein>
<comment type="caution">
    <text evidence="1">The sequence shown here is derived from an EMBL/GenBank/DDBJ whole genome shotgun (WGS) entry which is preliminary data.</text>
</comment>
<gene>
    <name evidence="1" type="ORF">PM001_LOCUS30612</name>
</gene>